<dbReference type="InterPro" id="IPR049886">
    <property type="entry name" value="CFI_box_CTERM_dom"/>
</dbReference>
<dbReference type="RefSeq" id="WP_308459286.1">
    <property type="nucleotide sequence ID" value="NZ_JAJEPS010000006.1"/>
</dbReference>
<sequence length="307" mass="36081">MMFKEGTCPKCHEKIQVPEDREQIICMFCGEEIRVADALGEKKTIREPLAEAEYVKYAECAENGLRSLIRTCDKPMMNFKKNLYTGQFEEFYGANSSVFEAMDKLCGSTDNPEDKIQEMVSWMTGTANEELGKLKFKGHKTQKQMDYNFMISIYLVPAVRKYPSDFSEPFADQLLAAWNEMFSVNLGKASYEDIAGGFKRKLCYVTTAICESLGKEADCYELRLLKDYRDQYMESDPERKEMVDEYYDIAPTIVKRMDRCDNRKELYQDLYDRYLMPCIHEIEDEKYEECCNRYQDMVMELKSRYMN</sequence>
<proteinExistence type="predicted"/>
<keyword evidence="2" id="KW-1185">Reference proteome</keyword>
<name>A0AAE3A7U6_9FIRM</name>
<reference evidence="1 2" key="1">
    <citation type="submission" date="2021-10" db="EMBL/GenBank/DDBJ databases">
        <title>Anaerobic single-cell dispensing facilitates the cultivation of human gut bacteria.</title>
        <authorList>
            <person name="Afrizal A."/>
        </authorList>
    </citation>
    <scope>NUCLEOTIDE SEQUENCE [LARGE SCALE GENOMIC DNA]</scope>
    <source>
        <strain evidence="1 2">CLA-AA-H276</strain>
    </source>
</reference>
<dbReference type="NCBIfam" id="NF041770">
    <property type="entry name" value="CFI_box_CTERM"/>
    <property type="match status" value="1"/>
</dbReference>
<gene>
    <name evidence="1" type="ORF">LKD36_08075</name>
</gene>
<evidence type="ECO:0000313" key="2">
    <source>
        <dbReference type="Proteomes" id="UP001198220"/>
    </source>
</evidence>
<comment type="caution">
    <text evidence="1">The sequence shown here is derived from an EMBL/GenBank/DDBJ whole genome shotgun (WGS) entry which is preliminary data.</text>
</comment>
<evidence type="ECO:0000313" key="1">
    <source>
        <dbReference type="EMBL" id="MCC2126134.1"/>
    </source>
</evidence>
<protein>
    <submittedName>
        <fullName evidence="1">Uncharacterized protein</fullName>
    </submittedName>
</protein>
<dbReference type="AlphaFoldDB" id="A0AAE3A7U6"/>
<accession>A0AAE3A7U6</accession>
<organism evidence="1 2">
    <name type="scientific">Hominiventricola filiformis</name>
    <dbReference type="NCBI Taxonomy" id="2885352"/>
    <lineage>
        <taxon>Bacteria</taxon>
        <taxon>Bacillati</taxon>
        <taxon>Bacillota</taxon>
        <taxon>Clostridia</taxon>
        <taxon>Lachnospirales</taxon>
        <taxon>Lachnospiraceae</taxon>
        <taxon>Hominiventricola</taxon>
    </lineage>
</organism>
<dbReference type="EMBL" id="JAJEPS010000006">
    <property type="protein sequence ID" value="MCC2126134.1"/>
    <property type="molecule type" value="Genomic_DNA"/>
</dbReference>
<dbReference type="Proteomes" id="UP001198220">
    <property type="component" value="Unassembled WGS sequence"/>
</dbReference>